<keyword evidence="3" id="KW-0812">Transmembrane</keyword>
<keyword evidence="3" id="KW-1133">Transmembrane helix</keyword>
<protein>
    <submittedName>
        <fullName evidence="5">Uncharacterized protein</fullName>
    </submittedName>
</protein>
<dbReference type="EMBL" id="CATQJL010000326">
    <property type="protein sequence ID" value="CAJ0608910.1"/>
    <property type="molecule type" value="Genomic_DNA"/>
</dbReference>
<sequence length="406" mass="46616">MKVLVAFCLLISWTVTNGQDDAKTLINSILEIDRSLEEEIKNDISSATQKEQQLREDFVKSLNSSVQRVRDLLGARINRLKDIQQGYNAEESAQKQQATKEWENLISGLNKTKIALQEEEVKQVDQQQQDIRQVLEQLRTAYQQKKQESDAQRQRQQELLSQAWDDAKTKLGEIQARLNQSAAIRKERRKEMLQSMKATMNEIRAIVDQQAAARLQQQQQKRQELQNRMNQIKSDIMARKDDLDAREQELRDKYAQYQQKQLELKEYVTNALLDSVKASVVMDLGNKIQGTLDRKALQKVLSENRTLLNGTMAAPKATVLDEITGVSAWQTVTWILLALCILLAIAVIGMLIYQMQRNTKYQRLDGRNDERVPIAQPVPQPGYTEEKMSMPPTSSTVPPYGETQQF</sequence>
<evidence type="ECO:0000256" key="4">
    <source>
        <dbReference type="SAM" id="SignalP"/>
    </source>
</evidence>
<gene>
    <name evidence="5" type="ORF">CYNAS_LOCUS20893</name>
</gene>
<feature type="coiled-coil region" evidence="1">
    <location>
        <begin position="117"/>
        <end position="155"/>
    </location>
</feature>
<feature type="signal peptide" evidence="4">
    <location>
        <begin position="1"/>
        <end position="18"/>
    </location>
</feature>
<evidence type="ECO:0000313" key="5">
    <source>
        <dbReference type="EMBL" id="CAJ0608910.1"/>
    </source>
</evidence>
<evidence type="ECO:0000256" key="2">
    <source>
        <dbReference type="SAM" id="MobiDB-lite"/>
    </source>
</evidence>
<comment type="caution">
    <text evidence="5">The sequence shown here is derived from an EMBL/GenBank/DDBJ whole genome shotgun (WGS) entry which is preliminary data.</text>
</comment>
<proteinExistence type="predicted"/>
<organism evidence="5 6">
    <name type="scientific">Cylicocyclus nassatus</name>
    <name type="common">Nematode worm</name>
    <dbReference type="NCBI Taxonomy" id="53992"/>
    <lineage>
        <taxon>Eukaryota</taxon>
        <taxon>Metazoa</taxon>
        <taxon>Ecdysozoa</taxon>
        <taxon>Nematoda</taxon>
        <taxon>Chromadorea</taxon>
        <taxon>Rhabditida</taxon>
        <taxon>Rhabditina</taxon>
        <taxon>Rhabditomorpha</taxon>
        <taxon>Strongyloidea</taxon>
        <taxon>Strongylidae</taxon>
        <taxon>Cylicocyclus</taxon>
    </lineage>
</organism>
<name>A0AA36HEU0_CYLNA</name>
<evidence type="ECO:0000256" key="3">
    <source>
        <dbReference type="SAM" id="Phobius"/>
    </source>
</evidence>
<keyword evidence="6" id="KW-1185">Reference proteome</keyword>
<keyword evidence="4" id="KW-0732">Signal</keyword>
<evidence type="ECO:0000313" key="6">
    <source>
        <dbReference type="Proteomes" id="UP001176961"/>
    </source>
</evidence>
<reference evidence="5" key="1">
    <citation type="submission" date="2023-07" db="EMBL/GenBank/DDBJ databases">
        <authorList>
            <consortium name="CYATHOMIX"/>
        </authorList>
    </citation>
    <scope>NUCLEOTIDE SEQUENCE</scope>
    <source>
        <strain evidence="5">N/A</strain>
    </source>
</reference>
<feature type="compositionally biased region" description="Low complexity" evidence="2">
    <location>
        <begin position="389"/>
        <end position="399"/>
    </location>
</feature>
<keyword evidence="3" id="KW-0472">Membrane</keyword>
<accession>A0AA36HEU0</accession>
<evidence type="ECO:0000256" key="1">
    <source>
        <dbReference type="SAM" id="Coils"/>
    </source>
</evidence>
<feature type="coiled-coil region" evidence="1">
    <location>
        <begin position="208"/>
        <end position="260"/>
    </location>
</feature>
<dbReference type="AlphaFoldDB" id="A0AA36HEU0"/>
<feature type="region of interest" description="Disordered" evidence="2">
    <location>
        <begin position="366"/>
        <end position="406"/>
    </location>
</feature>
<dbReference type="Proteomes" id="UP001176961">
    <property type="component" value="Unassembled WGS sequence"/>
</dbReference>
<feature type="chain" id="PRO_5041383711" evidence="4">
    <location>
        <begin position="19"/>
        <end position="406"/>
    </location>
</feature>
<feature type="transmembrane region" description="Helical" evidence="3">
    <location>
        <begin position="332"/>
        <end position="353"/>
    </location>
</feature>
<keyword evidence="1" id="KW-0175">Coiled coil</keyword>